<dbReference type="AlphaFoldDB" id="K9FWW2"/>
<feature type="transmembrane region" description="Helical" evidence="5">
    <location>
        <begin position="284"/>
        <end position="302"/>
    </location>
</feature>
<accession>K9FWW2</accession>
<comment type="subcellular location">
    <subcellularLocation>
        <location evidence="1">Membrane</location>
        <topology evidence="1">Multi-pass membrane protein</topology>
    </subcellularLocation>
</comment>
<dbReference type="HOGENOM" id="CLU_013756_2_1_1"/>
<dbReference type="Proteomes" id="UP000009882">
    <property type="component" value="Unassembled WGS sequence"/>
</dbReference>
<protein>
    <recommendedName>
        <fullName evidence="6">Major facilitator superfamily (MFS) profile domain-containing protein</fullName>
    </recommendedName>
</protein>
<organism evidence="7 8">
    <name type="scientific">Penicillium digitatum (strain PHI26 / CECT 20796)</name>
    <name type="common">Green mold</name>
    <dbReference type="NCBI Taxonomy" id="1170229"/>
    <lineage>
        <taxon>Eukaryota</taxon>
        <taxon>Fungi</taxon>
        <taxon>Dikarya</taxon>
        <taxon>Ascomycota</taxon>
        <taxon>Pezizomycotina</taxon>
        <taxon>Eurotiomycetes</taxon>
        <taxon>Eurotiomycetidae</taxon>
        <taxon>Eurotiales</taxon>
        <taxon>Aspergillaceae</taxon>
        <taxon>Penicillium</taxon>
    </lineage>
</organism>
<dbReference type="OrthoDB" id="194139at2759"/>
<keyword evidence="3 5" id="KW-1133">Transmembrane helix</keyword>
<feature type="transmembrane region" description="Helical" evidence="5">
    <location>
        <begin position="241"/>
        <end position="264"/>
    </location>
</feature>
<dbReference type="SUPFAM" id="SSF103473">
    <property type="entry name" value="MFS general substrate transporter"/>
    <property type="match status" value="1"/>
</dbReference>
<keyword evidence="4 5" id="KW-0472">Membrane</keyword>
<dbReference type="InterPro" id="IPR020846">
    <property type="entry name" value="MFS_dom"/>
</dbReference>
<gene>
    <name evidence="7" type="ORF">PDIG_74670</name>
</gene>
<dbReference type="Gene3D" id="1.20.1250.20">
    <property type="entry name" value="MFS general substrate transporter like domains"/>
    <property type="match status" value="1"/>
</dbReference>
<evidence type="ECO:0000256" key="1">
    <source>
        <dbReference type="ARBA" id="ARBA00004141"/>
    </source>
</evidence>
<dbReference type="InParanoid" id="K9FWW2"/>
<dbReference type="InterPro" id="IPR036259">
    <property type="entry name" value="MFS_trans_sf"/>
</dbReference>
<dbReference type="PANTHER" id="PTHR23507">
    <property type="entry name" value="ZGC:174356"/>
    <property type="match status" value="1"/>
</dbReference>
<feature type="transmembrane region" description="Helical" evidence="5">
    <location>
        <begin position="323"/>
        <end position="354"/>
    </location>
</feature>
<evidence type="ECO:0000256" key="4">
    <source>
        <dbReference type="ARBA" id="ARBA00023136"/>
    </source>
</evidence>
<reference evidence="8" key="1">
    <citation type="journal article" date="2012" name="BMC Genomics">
        <title>Genome sequence of the necrotrophic fungus Penicillium digitatum, the main postharvest pathogen of citrus.</title>
        <authorList>
            <person name="Marcet-Houben M."/>
            <person name="Ballester A.-R."/>
            <person name="de la Fuente B."/>
            <person name="Harries E."/>
            <person name="Marcos J.F."/>
            <person name="Gonzalez-Candelas L."/>
            <person name="Gabaldon T."/>
        </authorList>
    </citation>
    <scope>NUCLEOTIDE SEQUENCE [LARGE SCALE GENOMIC DNA]</scope>
    <source>
        <strain evidence="8">PHI26 / CECT 20796</strain>
    </source>
</reference>
<evidence type="ECO:0000256" key="2">
    <source>
        <dbReference type="ARBA" id="ARBA00022692"/>
    </source>
</evidence>
<dbReference type="PANTHER" id="PTHR23507:SF1">
    <property type="entry name" value="FI18259P1-RELATED"/>
    <property type="match status" value="1"/>
</dbReference>
<comment type="caution">
    <text evidence="7">The sequence shown here is derived from an EMBL/GenBank/DDBJ whole genome shotgun (WGS) entry which is preliminary data.</text>
</comment>
<evidence type="ECO:0000313" key="8">
    <source>
        <dbReference type="Proteomes" id="UP000009882"/>
    </source>
</evidence>
<feature type="transmembrane region" description="Helical" evidence="5">
    <location>
        <begin position="374"/>
        <end position="400"/>
    </location>
</feature>
<name>K9FWW2_PEND2</name>
<evidence type="ECO:0000256" key="3">
    <source>
        <dbReference type="ARBA" id="ARBA00022989"/>
    </source>
</evidence>
<dbReference type="EMBL" id="AKCT01000266">
    <property type="protein sequence ID" value="EKV07193.1"/>
    <property type="molecule type" value="Genomic_DNA"/>
</dbReference>
<keyword evidence="2 5" id="KW-0812">Transmembrane</keyword>
<dbReference type="GO" id="GO:0022857">
    <property type="term" value="F:transmembrane transporter activity"/>
    <property type="evidence" value="ECO:0007669"/>
    <property type="project" value="InterPro"/>
</dbReference>
<dbReference type="OMA" id="PSEEMCK"/>
<sequence>MPSPRDPTCDEATSLLQESDVSAQSNVVQESVYPRWIITVVLLCGGAVLFDLSNNLGEVAEVALLEDMVCRDYYAKHVVNAVTSAAERCKIEPIQTEIALLNGWRETFETIPGEFILEKRGVLRFSSQDSETEFWNSHTSGGAACARTTVFSQMTAVILATELIAPPVGAALMKKNPWAPFLASSVIAIFSVLWGVLFFPAIYNQAKPASTSGHEQPPVRAWYASEGIQELYEQLSQNKNAALVVVSFFVTLVGTHAFALLLQYISKRFHTSYAEASYVLPLRASFNLISLFILLPAVTGYLDRKHGWEMGIRDKVLTQANALLMLLGCLFIFVAPNLILLSLGVVVFGLGSSFSVTARTLVTSLVEPTSLGTIYTLLSVMSSIGSLVAGPLLAGVYHLGMVLGDTWLGLPFLFAAALYGLALIAISAVGATARTA</sequence>
<dbReference type="PROSITE" id="PS50850">
    <property type="entry name" value="MFS"/>
    <property type="match status" value="1"/>
</dbReference>
<dbReference type="GO" id="GO:0016020">
    <property type="term" value="C:membrane"/>
    <property type="evidence" value="ECO:0007669"/>
    <property type="project" value="UniProtKB-SubCell"/>
</dbReference>
<keyword evidence="8" id="KW-1185">Reference proteome</keyword>
<feature type="transmembrane region" description="Helical" evidence="5">
    <location>
        <begin position="178"/>
        <end position="203"/>
    </location>
</feature>
<feature type="transmembrane region" description="Helical" evidence="5">
    <location>
        <begin position="412"/>
        <end position="433"/>
    </location>
</feature>
<feature type="domain" description="Major facilitator superfamily (MFS) profile" evidence="6">
    <location>
        <begin position="240"/>
        <end position="436"/>
    </location>
</feature>
<proteinExistence type="predicted"/>
<evidence type="ECO:0000256" key="5">
    <source>
        <dbReference type="SAM" id="Phobius"/>
    </source>
</evidence>
<evidence type="ECO:0000313" key="7">
    <source>
        <dbReference type="EMBL" id="EKV07193.1"/>
    </source>
</evidence>
<evidence type="ECO:0000259" key="6">
    <source>
        <dbReference type="PROSITE" id="PS50850"/>
    </source>
</evidence>